<evidence type="ECO:0000256" key="9">
    <source>
        <dbReference type="SAM" id="SignalP"/>
    </source>
</evidence>
<sequence length="82" mass="8998">MMTCALLVFLFICQEVVHIEGRHLKSRRSTHEKSTSTSLSINGEANQGTAMHQAETSKVEHIDDFRPTSPGHSPGVGHSINN</sequence>
<feature type="chain" id="PRO_5035481275" description="Encoded peptide" evidence="9">
    <location>
        <begin position="22"/>
        <end position="82"/>
    </location>
</feature>
<dbReference type="AlphaFoldDB" id="A0A8K0E3U4"/>
<dbReference type="GO" id="GO:1901371">
    <property type="term" value="P:regulation of leaf morphogenesis"/>
    <property type="evidence" value="ECO:0007669"/>
    <property type="project" value="TreeGrafter"/>
</dbReference>
<comment type="caution">
    <text evidence="10">The sequence shown here is derived from an EMBL/GenBank/DDBJ whole genome shotgun (WGS) entry which is preliminary data.</text>
</comment>
<dbReference type="PANTHER" id="PTHR33348:SF7">
    <property type="entry name" value="PRECURSOR OF CEP11-RELATED"/>
    <property type="match status" value="1"/>
</dbReference>
<name>A0A8K0E3U4_9ROSA</name>
<dbReference type="GO" id="GO:0005179">
    <property type="term" value="F:hormone activity"/>
    <property type="evidence" value="ECO:0007669"/>
    <property type="project" value="UniProtKB-KW"/>
</dbReference>
<feature type="compositionally biased region" description="Polar residues" evidence="8">
    <location>
        <begin position="35"/>
        <end position="54"/>
    </location>
</feature>
<dbReference type="GO" id="GO:0048046">
    <property type="term" value="C:apoplast"/>
    <property type="evidence" value="ECO:0007669"/>
    <property type="project" value="UniProtKB-SubCell"/>
</dbReference>
<evidence type="ECO:0008006" key="12">
    <source>
        <dbReference type="Google" id="ProtNLM"/>
    </source>
</evidence>
<dbReference type="GO" id="GO:2000280">
    <property type="term" value="P:regulation of root development"/>
    <property type="evidence" value="ECO:0007669"/>
    <property type="project" value="TreeGrafter"/>
</dbReference>
<keyword evidence="3" id="KW-0052">Apoplast</keyword>
<comment type="subcellular location">
    <subcellularLocation>
        <location evidence="1">Secreted</location>
        <location evidence="1">Extracellular space</location>
        <location evidence="1">Apoplast</location>
    </subcellularLocation>
</comment>
<dbReference type="OrthoDB" id="1863260at2759"/>
<dbReference type="GO" id="GO:0006995">
    <property type="term" value="P:cellular response to nitrogen starvation"/>
    <property type="evidence" value="ECO:0007669"/>
    <property type="project" value="UniProtKB-ARBA"/>
</dbReference>
<dbReference type="EMBL" id="VOIH02000008">
    <property type="protein sequence ID" value="KAF3438930.1"/>
    <property type="molecule type" value="Genomic_DNA"/>
</dbReference>
<evidence type="ECO:0000256" key="5">
    <source>
        <dbReference type="ARBA" id="ARBA00022702"/>
    </source>
</evidence>
<dbReference type="GO" id="GO:0048364">
    <property type="term" value="P:root development"/>
    <property type="evidence" value="ECO:0007669"/>
    <property type="project" value="InterPro"/>
</dbReference>
<keyword evidence="7" id="KW-0379">Hydroxylation</keyword>
<evidence type="ECO:0000256" key="1">
    <source>
        <dbReference type="ARBA" id="ARBA00004271"/>
    </source>
</evidence>
<dbReference type="InterPro" id="IPR033250">
    <property type="entry name" value="CEP"/>
</dbReference>
<evidence type="ECO:0000256" key="6">
    <source>
        <dbReference type="ARBA" id="ARBA00022729"/>
    </source>
</evidence>
<evidence type="ECO:0000256" key="2">
    <source>
        <dbReference type="ARBA" id="ARBA00008963"/>
    </source>
</evidence>
<gene>
    <name evidence="10" type="ORF">FNV43_RR17205</name>
</gene>
<keyword evidence="4" id="KW-0964">Secreted</keyword>
<reference evidence="10" key="1">
    <citation type="submission" date="2020-03" db="EMBL/GenBank/DDBJ databases">
        <title>A high-quality chromosome-level genome assembly of a woody plant with both climbing and erect habits, Rhamnella rubrinervis.</title>
        <authorList>
            <person name="Lu Z."/>
            <person name="Yang Y."/>
            <person name="Zhu X."/>
            <person name="Sun Y."/>
        </authorList>
    </citation>
    <scope>NUCLEOTIDE SEQUENCE</scope>
    <source>
        <strain evidence="10">BYM</strain>
        <tissue evidence="10">Leaf</tissue>
    </source>
</reference>
<keyword evidence="11" id="KW-1185">Reference proteome</keyword>
<feature type="compositionally biased region" description="Basic and acidic residues" evidence="8">
    <location>
        <begin position="55"/>
        <end position="66"/>
    </location>
</feature>
<organism evidence="10 11">
    <name type="scientific">Rhamnella rubrinervis</name>
    <dbReference type="NCBI Taxonomy" id="2594499"/>
    <lineage>
        <taxon>Eukaryota</taxon>
        <taxon>Viridiplantae</taxon>
        <taxon>Streptophyta</taxon>
        <taxon>Embryophyta</taxon>
        <taxon>Tracheophyta</taxon>
        <taxon>Spermatophyta</taxon>
        <taxon>Magnoliopsida</taxon>
        <taxon>eudicotyledons</taxon>
        <taxon>Gunneridae</taxon>
        <taxon>Pentapetalae</taxon>
        <taxon>rosids</taxon>
        <taxon>fabids</taxon>
        <taxon>Rosales</taxon>
        <taxon>Rhamnaceae</taxon>
        <taxon>rhamnoid group</taxon>
        <taxon>Rhamneae</taxon>
        <taxon>Rhamnella</taxon>
    </lineage>
</organism>
<comment type="similarity">
    <text evidence="2">Belongs to the C-terminally encoded plant signaling peptide (CEP) family.</text>
</comment>
<accession>A0A8K0E3U4</accession>
<evidence type="ECO:0000256" key="3">
    <source>
        <dbReference type="ARBA" id="ARBA00022523"/>
    </source>
</evidence>
<dbReference type="Proteomes" id="UP000796880">
    <property type="component" value="Unassembled WGS sequence"/>
</dbReference>
<keyword evidence="5" id="KW-0372">Hormone</keyword>
<feature type="region of interest" description="Disordered" evidence="8">
    <location>
        <begin position="24"/>
        <end position="82"/>
    </location>
</feature>
<keyword evidence="6 9" id="KW-0732">Signal</keyword>
<evidence type="ECO:0000256" key="8">
    <source>
        <dbReference type="SAM" id="MobiDB-lite"/>
    </source>
</evidence>
<evidence type="ECO:0000256" key="7">
    <source>
        <dbReference type="ARBA" id="ARBA00023278"/>
    </source>
</evidence>
<feature type="compositionally biased region" description="Basic and acidic residues" evidence="8">
    <location>
        <begin position="24"/>
        <end position="34"/>
    </location>
</feature>
<evidence type="ECO:0000256" key="4">
    <source>
        <dbReference type="ARBA" id="ARBA00022525"/>
    </source>
</evidence>
<feature type="signal peptide" evidence="9">
    <location>
        <begin position="1"/>
        <end position="21"/>
    </location>
</feature>
<dbReference type="PANTHER" id="PTHR33348">
    <property type="entry name" value="PRECURSOR OF CEP5"/>
    <property type="match status" value="1"/>
</dbReference>
<evidence type="ECO:0000313" key="11">
    <source>
        <dbReference type="Proteomes" id="UP000796880"/>
    </source>
</evidence>
<proteinExistence type="inferred from homology"/>
<evidence type="ECO:0000313" key="10">
    <source>
        <dbReference type="EMBL" id="KAF3438930.1"/>
    </source>
</evidence>
<dbReference type="GO" id="GO:1902025">
    <property type="term" value="P:nitrate import"/>
    <property type="evidence" value="ECO:0007669"/>
    <property type="project" value="TreeGrafter"/>
</dbReference>
<protein>
    <recommendedName>
        <fullName evidence="12">Encoded peptide</fullName>
    </recommendedName>
</protein>